<dbReference type="InterPro" id="IPR047654">
    <property type="entry name" value="IS1634_transpos"/>
</dbReference>
<protein>
    <recommendedName>
        <fullName evidence="2">Transposase IS4-like domain-containing protein</fullName>
    </recommendedName>
</protein>
<evidence type="ECO:0000313" key="1">
    <source>
        <dbReference type="EMBL" id="GAH19515.1"/>
    </source>
</evidence>
<gene>
    <name evidence="1" type="ORF">S03H2_06686</name>
</gene>
<accession>X1EGP7</accession>
<dbReference type="EMBL" id="BARU01002969">
    <property type="protein sequence ID" value="GAH19515.1"/>
    <property type="molecule type" value="Genomic_DNA"/>
</dbReference>
<evidence type="ECO:0008006" key="2">
    <source>
        <dbReference type="Google" id="ProtNLM"/>
    </source>
</evidence>
<comment type="caution">
    <text evidence="1">The sequence shown here is derived from an EMBL/GenBank/DDBJ whole genome shotgun (WGS) entry which is preliminary data.</text>
</comment>
<name>X1EGP7_9ZZZZ</name>
<organism evidence="1">
    <name type="scientific">marine sediment metagenome</name>
    <dbReference type="NCBI Taxonomy" id="412755"/>
    <lineage>
        <taxon>unclassified sequences</taxon>
        <taxon>metagenomes</taxon>
        <taxon>ecological metagenomes</taxon>
    </lineage>
</organism>
<dbReference type="PANTHER" id="PTHR34614">
    <property type="match status" value="1"/>
</dbReference>
<proteinExistence type="predicted"/>
<dbReference type="AlphaFoldDB" id="X1EGP7"/>
<sequence>MASITKRKKGNNYYYYVVECQRVNGKPRIVKQIYLGTIKRILQKFEQPLAKPSIPEEVDHKDFGNITALLSIAEKIELVQIIDKHSKKRKQGISVGSYMLLGTINRAISPKSKSGIATWYEETILPRILKIPTSLIDGKNFWDNMGHLSQEEIEAIELDISRVLIDKFHLRLECLLYDTTNFFTFINSATESILAQRGHSKAHRGDLKQVNLALLVSKDFKIPLLHLLYEGNKNDLSLFPTVTEELVKRYKLFSKNCEKITIVFDKGNNSEKNIKRVDKSPYSFVGSLRPSRQKKLLLIPLDRYEKIEDYHALRLKKEVFEKT</sequence>
<reference evidence="1" key="1">
    <citation type="journal article" date="2014" name="Front. Microbiol.">
        <title>High frequency of phylogenetically diverse reductive dehalogenase-homologous genes in deep subseafloor sedimentary metagenomes.</title>
        <authorList>
            <person name="Kawai M."/>
            <person name="Futagami T."/>
            <person name="Toyoda A."/>
            <person name="Takaki Y."/>
            <person name="Nishi S."/>
            <person name="Hori S."/>
            <person name="Arai W."/>
            <person name="Tsubouchi T."/>
            <person name="Morono Y."/>
            <person name="Uchiyama I."/>
            <person name="Ito T."/>
            <person name="Fujiyama A."/>
            <person name="Inagaki F."/>
            <person name="Takami H."/>
        </authorList>
    </citation>
    <scope>NUCLEOTIDE SEQUENCE</scope>
    <source>
        <strain evidence="1">Expedition CK06-06</strain>
    </source>
</reference>
<dbReference type="PANTHER" id="PTHR34614:SF2">
    <property type="entry name" value="TRANSPOSASE IS4-LIKE DOMAIN-CONTAINING PROTEIN"/>
    <property type="match status" value="1"/>
</dbReference>
<dbReference type="NCBIfam" id="NF033559">
    <property type="entry name" value="transpos_IS1634"/>
    <property type="match status" value="1"/>
</dbReference>
<feature type="non-terminal residue" evidence="1">
    <location>
        <position position="323"/>
    </location>
</feature>